<proteinExistence type="inferred from homology"/>
<comment type="similarity">
    <text evidence="2 5">Belongs to the RxLR effector family.</text>
</comment>
<dbReference type="InterPro" id="IPR031825">
    <property type="entry name" value="RXLR"/>
</dbReference>
<protein>
    <recommendedName>
        <fullName evidence="5">RxLR effector protein</fullName>
    </recommendedName>
</protein>
<comment type="subcellular location">
    <subcellularLocation>
        <location evidence="1 5">Secreted</location>
    </subcellularLocation>
</comment>
<dbReference type="EMBL" id="JAGDFL010000718">
    <property type="protein sequence ID" value="KAG7382418.1"/>
    <property type="molecule type" value="Genomic_DNA"/>
</dbReference>
<name>A0A8T1VQ97_9STRA</name>
<comment type="domain">
    <text evidence="5">The RxLR-dEER motif acts to carry the protein into the host cell cytoplasm through binding to cell surface phosphatidylinositol-3-phosphate.</text>
</comment>
<dbReference type="Pfam" id="PF16810">
    <property type="entry name" value="RXLR"/>
    <property type="match status" value="1"/>
</dbReference>
<evidence type="ECO:0000313" key="6">
    <source>
        <dbReference type="EMBL" id="KAG7382418.1"/>
    </source>
</evidence>
<organism evidence="6 7">
    <name type="scientific">Phytophthora boehmeriae</name>
    <dbReference type="NCBI Taxonomy" id="109152"/>
    <lineage>
        <taxon>Eukaryota</taxon>
        <taxon>Sar</taxon>
        <taxon>Stramenopiles</taxon>
        <taxon>Oomycota</taxon>
        <taxon>Peronosporomycetes</taxon>
        <taxon>Peronosporales</taxon>
        <taxon>Peronosporaceae</taxon>
        <taxon>Phytophthora</taxon>
    </lineage>
</organism>
<evidence type="ECO:0000256" key="4">
    <source>
        <dbReference type="ARBA" id="ARBA00022729"/>
    </source>
</evidence>
<feature type="signal peptide" evidence="5">
    <location>
        <begin position="1"/>
        <end position="23"/>
    </location>
</feature>
<keyword evidence="7" id="KW-1185">Reference proteome</keyword>
<keyword evidence="4 5" id="KW-0732">Signal</keyword>
<evidence type="ECO:0000256" key="3">
    <source>
        <dbReference type="ARBA" id="ARBA00022525"/>
    </source>
</evidence>
<feature type="chain" id="PRO_5035968262" description="RxLR effector protein" evidence="5">
    <location>
        <begin position="24"/>
        <end position="138"/>
    </location>
</feature>
<evidence type="ECO:0000256" key="2">
    <source>
        <dbReference type="ARBA" id="ARBA00010400"/>
    </source>
</evidence>
<comment type="caution">
    <text evidence="6">The sequence shown here is derived from an EMBL/GenBank/DDBJ whole genome shotgun (WGS) entry which is preliminary data.</text>
</comment>
<evidence type="ECO:0000313" key="7">
    <source>
        <dbReference type="Proteomes" id="UP000693981"/>
    </source>
</evidence>
<comment type="function">
    <text evidence="5">Effector that suppresses plant defense responses during pathogen infection.</text>
</comment>
<dbReference type="AlphaFoldDB" id="A0A8T1VQ97"/>
<keyword evidence="3 5" id="KW-0964">Secreted</keyword>
<reference evidence="6" key="1">
    <citation type="submission" date="2021-02" db="EMBL/GenBank/DDBJ databases">
        <authorList>
            <person name="Palmer J.M."/>
        </authorList>
    </citation>
    <scope>NUCLEOTIDE SEQUENCE</scope>
    <source>
        <strain evidence="6">SCRP23</strain>
    </source>
</reference>
<gene>
    <name evidence="6" type="ORF">PHYBOEH_010482</name>
</gene>
<dbReference type="Proteomes" id="UP000693981">
    <property type="component" value="Unassembled WGS sequence"/>
</dbReference>
<accession>A0A8T1VQ97</accession>
<evidence type="ECO:0000256" key="5">
    <source>
        <dbReference type="RuleBase" id="RU367124"/>
    </source>
</evidence>
<sequence length="138" mass="15866">MRAYYVLLMTAAALLVGSHPSLAATASDQSNLAKAAAGVNDESENRFLRAHKTVDDDDEYGNEIADYEKEERSKLPKFTALEKSQLSNQKTMYETFPKWLGMYSPSDIWTRLRLDKAKNAKYRDIYDRFVVYRKDMGH</sequence>
<evidence type="ECO:0000256" key="1">
    <source>
        <dbReference type="ARBA" id="ARBA00004613"/>
    </source>
</evidence>
<dbReference type="GO" id="GO:0005576">
    <property type="term" value="C:extracellular region"/>
    <property type="evidence" value="ECO:0007669"/>
    <property type="project" value="UniProtKB-SubCell"/>
</dbReference>